<evidence type="ECO:0000313" key="1">
    <source>
        <dbReference type="EMBL" id="KAA2252129.1"/>
    </source>
</evidence>
<comment type="caution">
    <text evidence="1">The sequence shown here is derived from an EMBL/GenBank/DDBJ whole genome shotgun (WGS) entry which is preliminary data.</text>
</comment>
<organism evidence="1 2">
    <name type="scientific">Solihabitans fulvus</name>
    <dbReference type="NCBI Taxonomy" id="1892852"/>
    <lineage>
        <taxon>Bacteria</taxon>
        <taxon>Bacillati</taxon>
        <taxon>Actinomycetota</taxon>
        <taxon>Actinomycetes</taxon>
        <taxon>Pseudonocardiales</taxon>
        <taxon>Pseudonocardiaceae</taxon>
        <taxon>Solihabitans</taxon>
    </lineage>
</organism>
<reference evidence="1 2" key="1">
    <citation type="submission" date="2019-09" db="EMBL/GenBank/DDBJ databases">
        <title>Goodfellowia gen. nov., a new genus of the Pseudonocardineae related to Actinoalloteichus, containing Goodfellowia coeruleoviolacea gen. nov., comb. nov. gen. nov., comb. nov.</title>
        <authorList>
            <person name="Labeda D."/>
        </authorList>
    </citation>
    <scope>NUCLEOTIDE SEQUENCE [LARGE SCALE GENOMIC DNA]</scope>
    <source>
        <strain evidence="1 2">AN110305</strain>
    </source>
</reference>
<dbReference type="EMBL" id="VUOB01000077">
    <property type="protein sequence ID" value="KAA2252129.1"/>
    <property type="molecule type" value="Genomic_DNA"/>
</dbReference>
<accession>A0A5B2WP14</accession>
<dbReference type="RefSeq" id="WP_149854545.1">
    <property type="nucleotide sequence ID" value="NZ_VUOB01000077.1"/>
</dbReference>
<reference evidence="1 2" key="2">
    <citation type="submission" date="2019-09" db="EMBL/GenBank/DDBJ databases">
        <authorList>
            <person name="Jin C."/>
        </authorList>
    </citation>
    <scope>NUCLEOTIDE SEQUENCE [LARGE SCALE GENOMIC DNA]</scope>
    <source>
        <strain evidence="1 2">AN110305</strain>
    </source>
</reference>
<keyword evidence="2" id="KW-1185">Reference proteome</keyword>
<dbReference type="OrthoDB" id="9970902at2"/>
<dbReference type="Proteomes" id="UP000323454">
    <property type="component" value="Unassembled WGS sequence"/>
</dbReference>
<protein>
    <submittedName>
        <fullName evidence="1">Uncharacterized protein</fullName>
    </submittedName>
</protein>
<dbReference type="AlphaFoldDB" id="A0A5B2WP14"/>
<proteinExistence type="predicted"/>
<sequence>MERTDVRKVWTVPAHSGMGPVTVEVELPKVKVTDSEGRYILIAPSQSETLGDKISDIHYWMNAEDDWVEPDPA</sequence>
<evidence type="ECO:0000313" key="2">
    <source>
        <dbReference type="Proteomes" id="UP000323454"/>
    </source>
</evidence>
<gene>
    <name evidence="1" type="ORF">F0L68_36885</name>
</gene>
<name>A0A5B2WP14_9PSEU</name>